<dbReference type="InterPro" id="IPR051367">
    <property type="entry name" value="mRNA_TranslReg/HistoneTransl"/>
</dbReference>
<feature type="compositionally biased region" description="Basic and acidic residues" evidence="3">
    <location>
        <begin position="40"/>
        <end position="62"/>
    </location>
</feature>
<dbReference type="SUPFAM" id="SSF48371">
    <property type="entry name" value="ARM repeat"/>
    <property type="match status" value="1"/>
</dbReference>
<organism evidence="4 5">
    <name type="scientific">Ranitomeya imitator</name>
    <name type="common">mimic poison frog</name>
    <dbReference type="NCBI Taxonomy" id="111125"/>
    <lineage>
        <taxon>Eukaryota</taxon>
        <taxon>Metazoa</taxon>
        <taxon>Chordata</taxon>
        <taxon>Craniata</taxon>
        <taxon>Vertebrata</taxon>
        <taxon>Euteleostomi</taxon>
        <taxon>Amphibia</taxon>
        <taxon>Batrachia</taxon>
        <taxon>Anura</taxon>
        <taxon>Neobatrachia</taxon>
        <taxon>Hyloidea</taxon>
        <taxon>Dendrobatidae</taxon>
        <taxon>Dendrobatinae</taxon>
        <taxon>Ranitomeya</taxon>
    </lineage>
</organism>
<feature type="compositionally biased region" description="Polar residues" evidence="3">
    <location>
        <begin position="266"/>
        <end position="276"/>
    </location>
</feature>
<evidence type="ECO:0000313" key="5">
    <source>
        <dbReference type="Proteomes" id="UP001176940"/>
    </source>
</evidence>
<name>A0ABN9LTK7_9NEOB</name>
<dbReference type="Proteomes" id="UP001176940">
    <property type="component" value="Unassembled WGS sequence"/>
</dbReference>
<evidence type="ECO:0000256" key="2">
    <source>
        <dbReference type="ARBA" id="ARBA00023242"/>
    </source>
</evidence>
<evidence type="ECO:0000256" key="1">
    <source>
        <dbReference type="ARBA" id="ARBA00004123"/>
    </source>
</evidence>
<feature type="region of interest" description="Disordered" evidence="3">
    <location>
        <begin position="236"/>
        <end position="283"/>
    </location>
</feature>
<gene>
    <name evidence="4" type="ORF">RIMI_LOCUS13015757</name>
</gene>
<proteinExistence type="predicted"/>
<dbReference type="InterPro" id="IPR016024">
    <property type="entry name" value="ARM-type_fold"/>
</dbReference>
<sequence>MAVQSKYFCTLRTCRSAAEIRLLILNGGRGPKKRNRPRRREREKDKEDSSHVEDAMTSHPEPECEVEAGDSPCYPEEHRGKVFAADTESLQLGMEELIDQLLQLQVETKSSHPMAPAEDPSSLILPLVPRLEPLLIPSPSPSSTESADLEDVVVAGKDVGPSPVAEDLLVGPVAAPPPHGTHRLQRFDPWDQVTGMERFLKAPMEPTTLSGQVYAERTVYRWVNPGSDFMRFPGAEKQEGKWRSSAGKGTRPNLPGSGRKRRPNIRLSTRPTTGKTEWSRPRPEPGLYAEVFVNRRDVESHLLEGHPDRDLYPGDIVTYTRHFGEKGWFALDVHKKKKPGSAPDQGADPADPIIYKMLNNTGDRTEPCSTPPETLFRLDVTMGEEYKIQVFDAETQNLLKTALKEPSSVDLEKVANVIVEQSLRDAMFSKEAGKMCYTIIQAESKESGRSVFRSSLLNRLQSEYQNREELRARSVQEWVCYVSFICNIFDYLRVNNMPMLALVNPVYDCLFQLAQPDSLQREEEV</sequence>
<dbReference type="PANTHER" id="PTHR23254">
    <property type="entry name" value="EIF4G DOMAIN PROTEIN"/>
    <property type="match status" value="1"/>
</dbReference>
<comment type="caution">
    <text evidence="4">The sequence shown here is derived from an EMBL/GenBank/DDBJ whole genome shotgun (WGS) entry which is preliminary data.</text>
</comment>
<dbReference type="EMBL" id="CAUEEQ010031656">
    <property type="protein sequence ID" value="CAJ0950420.1"/>
    <property type="molecule type" value="Genomic_DNA"/>
</dbReference>
<dbReference type="PANTHER" id="PTHR23254:SF17">
    <property type="entry name" value="MIF4G DOMAIN-CONTAINING PROTEIN"/>
    <property type="match status" value="1"/>
</dbReference>
<dbReference type="Gene3D" id="1.25.40.180">
    <property type="match status" value="1"/>
</dbReference>
<feature type="region of interest" description="Disordered" evidence="3">
    <location>
        <begin position="27"/>
        <end position="75"/>
    </location>
</feature>
<protein>
    <submittedName>
        <fullName evidence="4">Uncharacterized protein</fullName>
    </submittedName>
</protein>
<evidence type="ECO:0000313" key="4">
    <source>
        <dbReference type="EMBL" id="CAJ0950420.1"/>
    </source>
</evidence>
<reference evidence="4" key="1">
    <citation type="submission" date="2023-07" db="EMBL/GenBank/DDBJ databases">
        <authorList>
            <person name="Stuckert A."/>
        </authorList>
    </citation>
    <scope>NUCLEOTIDE SEQUENCE</scope>
</reference>
<feature type="compositionally biased region" description="Basic residues" evidence="3">
    <location>
        <begin position="30"/>
        <end position="39"/>
    </location>
</feature>
<accession>A0ABN9LTK7</accession>
<comment type="subcellular location">
    <subcellularLocation>
        <location evidence="1">Nucleus</location>
    </subcellularLocation>
</comment>
<keyword evidence="5" id="KW-1185">Reference proteome</keyword>
<evidence type="ECO:0000256" key="3">
    <source>
        <dbReference type="SAM" id="MobiDB-lite"/>
    </source>
</evidence>
<keyword evidence="2" id="KW-0539">Nucleus</keyword>